<dbReference type="InterPro" id="IPR010390">
    <property type="entry name" value="ABC-2_transporter-like"/>
</dbReference>
<gene>
    <name evidence="2" type="ORF">NRB20_33570</name>
</gene>
<comment type="caution">
    <text evidence="2">The sequence shown here is derived from an EMBL/GenBank/DDBJ whole genome shotgun (WGS) entry which is preliminary data.</text>
</comment>
<dbReference type="Pfam" id="PF06182">
    <property type="entry name" value="ABC2_membrane_6"/>
    <property type="match status" value="1"/>
</dbReference>
<feature type="transmembrane region" description="Helical" evidence="1">
    <location>
        <begin position="70"/>
        <end position="91"/>
    </location>
</feature>
<name>A0A7K0D3E8_9NOCA</name>
<dbReference type="AlphaFoldDB" id="A0A7K0D3E8"/>
<evidence type="ECO:0000313" key="2">
    <source>
        <dbReference type="EMBL" id="MQY20256.1"/>
    </source>
</evidence>
<feature type="transmembrane region" description="Helical" evidence="1">
    <location>
        <begin position="157"/>
        <end position="183"/>
    </location>
</feature>
<proteinExistence type="predicted"/>
<protein>
    <recommendedName>
        <fullName evidence="4">ABC transporter permease</fullName>
    </recommendedName>
</protein>
<accession>A0A7K0D3E8</accession>
<evidence type="ECO:0000313" key="3">
    <source>
        <dbReference type="Proteomes" id="UP000438448"/>
    </source>
</evidence>
<keyword evidence="3" id="KW-1185">Reference proteome</keyword>
<keyword evidence="1" id="KW-0812">Transmembrane</keyword>
<sequence length="277" mass="29917">MAELLDATRRSGTWFTPYSAVLRSRMRSQRAYPLSFAADMLSSLLIGVVEFAEVWVIYHNVRVLGGLDMHAMLLLFGLSNLAFSLAQILVGHTDTLPTYLRAGTLDAFHLRPQPLLLQLITSDISLRRVARAGVAATVLGVGIVTDDIDWTATTFALITISLLAGTAIFAGLFVCAAGLQFFLIDGSELTNSFTYGGAFAAQQPTSVFGHPMTLLFGFAVPVSFVAYLPTIALLDLPGPQWLPAWLAWASPLAAVWVWGIALLCWRSGVRHYQGGGG</sequence>
<reference evidence="2 3" key="1">
    <citation type="submission" date="2019-10" db="EMBL/GenBank/DDBJ databases">
        <title>Nocardia macrotermitis sp. nov. and Nocardia aurantia sp. nov., isolated from the gut of fungus growing-termite Macrotermes natalensis.</title>
        <authorList>
            <person name="Benndorf R."/>
            <person name="Schwitalla J."/>
            <person name="Martin K."/>
            <person name="De Beer W."/>
            <person name="Kaster A.-K."/>
            <person name="Vollmers J."/>
            <person name="Poulsen M."/>
            <person name="Beemelmanns C."/>
        </authorList>
    </citation>
    <scope>NUCLEOTIDE SEQUENCE [LARGE SCALE GENOMIC DNA]</scope>
    <source>
        <strain evidence="2 3">RB20</strain>
    </source>
</reference>
<keyword evidence="1" id="KW-0472">Membrane</keyword>
<organism evidence="2 3">
    <name type="scientific">Nocardia macrotermitis</name>
    <dbReference type="NCBI Taxonomy" id="2585198"/>
    <lineage>
        <taxon>Bacteria</taxon>
        <taxon>Bacillati</taxon>
        <taxon>Actinomycetota</taxon>
        <taxon>Actinomycetes</taxon>
        <taxon>Mycobacteriales</taxon>
        <taxon>Nocardiaceae</taxon>
        <taxon>Nocardia</taxon>
    </lineage>
</organism>
<evidence type="ECO:0000256" key="1">
    <source>
        <dbReference type="SAM" id="Phobius"/>
    </source>
</evidence>
<dbReference type="PANTHER" id="PTHR36833">
    <property type="entry name" value="SLR0610 PROTEIN-RELATED"/>
    <property type="match status" value="1"/>
</dbReference>
<keyword evidence="1" id="KW-1133">Transmembrane helix</keyword>
<feature type="transmembrane region" description="Helical" evidence="1">
    <location>
        <begin position="32"/>
        <end position="58"/>
    </location>
</feature>
<dbReference type="Proteomes" id="UP000438448">
    <property type="component" value="Unassembled WGS sequence"/>
</dbReference>
<feature type="transmembrane region" description="Helical" evidence="1">
    <location>
        <begin position="245"/>
        <end position="265"/>
    </location>
</feature>
<evidence type="ECO:0008006" key="4">
    <source>
        <dbReference type="Google" id="ProtNLM"/>
    </source>
</evidence>
<dbReference type="EMBL" id="WEGK01000006">
    <property type="protein sequence ID" value="MQY20256.1"/>
    <property type="molecule type" value="Genomic_DNA"/>
</dbReference>
<feature type="transmembrane region" description="Helical" evidence="1">
    <location>
        <begin position="212"/>
        <end position="233"/>
    </location>
</feature>
<dbReference type="PANTHER" id="PTHR36833:SF1">
    <property type="entry name" value="INTEGRAL MEMBRANE TRANSPORT PROTEIN"/>
    <property type="match status" value="1"/>
</dbReference>
<dbReference type="RefSeq" id="WP_319945001.1">
    <property type="nucleotide sequence ID" value="NZ_WEGK01000006.1"/>
</dbReference>